<keyword evidence="1" id="KW-0413">Isomerase</keyword>
<keyword evidence="2" id="KW-1185">Reference proteome</keyword>
<reference evidence="2" key="1">
    <citation type="journal article" date="2019" name="Int. J. Syst. Evol. Microbiol.">
        <title>The Global Catalogue of Microorganisms (GCM) 10K type strain sequencing project: providing services to taxonomists for standard genome sequencing and annotation.</title>
        <authorList>
            <consortium name="The Broad Institute Genomics Platform"/>
            <consortium name="The Broad Institute Genome Sequencing Center for Infectious Disease"/>
            <person name="Wu L."/>
            <person name="Ma J."/>
        </authorList>
    </citation>
    <scope>NUCLEOTIDE SEQUENCE [LARGE SCALE GENOMIC DNA]</scope>
    <source>
        <strain evidence="2">CGMCC 4.7106</strain>
    </source>
</reference>
<dbReference type="RefSeq" id="WP_386819841.1">
    <property type="nucleotide sequence ID" value="NZ_JBHUIT010000008.1"/>
</dbReference>
<evidence type="ECO:0000313" key="1">
    <source>
        <dbReference type="EMBL" id="MFD2256552.1"/>
    </source>
</evidence>
<gene>
    <name evidence="1" type="ORF">ACFSSA_07685</name>
</gene>
<proteinExistence type="predicted"/>
<accession>A0ABW5D672</accession>
<dbReference type="GO" id="GO:0016853">
    <property type="term" value="F:isomerase activity"/>
    <property type="evidence" value="ECO:0007669"/>
    <property type="project" value="UniProtKB-KW"/>
</dbReference>
<organism evidence="1 2">
    <name type="scientific">Luteolibacter algae</name>
    <dbReference type="NCBI Taxonomy" id="454151"/>
    <lineage>
        <taxon>Bacteria</taxon>
        <taxon>Pseudomonadati</taxon>
        <taxon>Verrucomicrobiota</taxon>
        <taxon>Verrucomicrobiia</taxon>
        <taxon>Verrucomicrobiales</taxon>
        <taxon>Verrucomicrobiaceae</taxon>
        <taxon>Luteolibacter</taxon>
    </lineage>
</organism>
<sequence length="284" mass="32414">MKAKLFKTVWGHDGMFPEAVGLAIEADFQGIEAPAPVDKVERAEFFSELSNGGMDWIAEVSTCTASGVFVPVPGKTAEEHLASLEEGILRSVEGKPRFVNTMGGYDAWSFREAMKFHEGVLTLEEQYEIGISVETHRGRYSHNPWLMREILLELPKLKLTCDFSHWCVVTERLILNEEPEILKLAAQHAYHIQPRVGYSQGPQVPDPRAPEYHYALSAHEAWWDVVWSSMEKRGFEEVTMTPEFGPDGYLQAAPFTCVPVANLWDVNRWIGNRLRERFEIKYNR</sequence>
<protein>
    <submittedName>
        <fullName evidence="1">Sugar phosphate isomerase/epimerase</fullName>
    </submittedName>
</protein>
<comment type="caution">
    <text evidence="1">The sequence shown here is derived from an EMBL/GenBank/DDBJ whole genome shotgun (WGS) entry which is preliminary data.</text>
</comment>
<dbReference type="Proteomes" id="UP001597375">
    <property type="component" value="Unassembled WGS sequence"/>
</dbReference>
<evidence type="ECO:0000313" key="2">
    <source>
        <dbReference type="Proteomes" id="UP001597375"/>
    </source>
</evidence>
<name>A0ABW5D672_9BACT</name>
<dbReference type="Gene3D" id="3.20.20.150">
    <property type="entry name" value="Divalent-metal-dependent TIM barrel enzymes"/>
    <property type="match status" value="1"/>
</dbReference>
<dbReference type="SUPFAM" id="SSF51658">
    <property type="entry name" value="Xylose isomerase-like"/>
    <property type="match status" value="1"/>
</dbReference>
<dbReference type="EMBL" id="JBHUIT010000008">
    <property type="protein sequence ID" value="MFD2256552.1"/>
    <property type="molecule type" value="Genomic_DNA"/>
</dbReference>
<dbReference type="InterPro" id="IPR036237">
    <property type="entry name" value="Xyl_isomerase-like_sf"/>
</dbReference>